<protein>
    <recommendedName>
        <fullName evidence="4">Phenol hydroxylase</fullName>
    </recommendedName>
</protein>
<name>A0A540R5V0_9CORY</name>
<reference evidence="2 3" key="1">
    <citation type="submission" date="2019-06" db="EMBL/GenBank/DDBJ databases">
        <title>Draft genome of C. phoceense Strain 272.</title>
        <authorList>
            <person name="Pacheco L.G.C."/>
            <person name="Barberis C.M."/>
            <person name="Almuzara M.N."/>
            <person name="Traglia G.M."/>
            <person name="Santos C.S."/>
            <person name="Rocha D.J.P.G."/>
            <person name="Aguiar E.R.G.R."/>
            <person name="Vay C.A."/>
        </authorList>
    </citation>
    <scope>NUCLEOTIDE SEQUENCE [LARGE SCALE GENOMIC DNA]</scope>
    <source>
        <strain evidence="2 3">272</strain>
    </source>
</reference>
<dbReference type="AlphaFoldDB" id="A0A540R5V0"/>
<sequence>MTTPNAELADQWLDDVTEPSQPVFDRPTHRLYAWFIGPARLARRLLSFLGTTPGKLVAVTLALTIAIAAAGMSLAASSTDRHANLNTLLSSTEPMNNSAHNLYTSLSLADTIATTGFVQLGEGSTDDREAYSAAIDTATVAATESALGSATDDTRIRELILNIQRQLPVYTGMVETARANHRDGNAVAVNYMSNASTLMREDILPDARELFRLTSAKVTQEQKALTRPQWVPLSGFVAAVFFLLAAQWWLWRLTRRRFNRGFLAATVLLSVALAWVSITTIMIWAAGSQRFEAVAAPWEQLTASQIEAQQARTTETLMLVSRQATVDATVDFDATVLAVHQALDSYGAAEDLGAGDAQSVADARGALNQWASAHKDLVADLNAGRYDSAITLSTEDGAGSFNDLNDALTRLIADTRGVLRSYIESGHQATTALGGSVGFLTLLGIICVWLGIRPRLQEYL</sequence>
<keyword evidence="3" id="KW-1185">Reference proteome</keyword>
<evidence type="ECO:0000313" key="3">
    <source>
        <dbReference type="Proteomes" id="UP000318080"/>
    </source>
</evidence>
<organism evidence="2 3">
    <name type="scientific">Corynebacterium phoceense</name>
    <dbReference type="NCBI Taxonomy" id="1686286"/>
    <lineage>
        <taxon>Bacteria</taxon>
        <taxon>Bacillati</taxon>
        <taxon>Actinomycetota</taxon>
        <taxon>Actinomycetes</taxon>
        <taxon>Mycobacteriales</taxon>
        <taxon>Corynebacteriaceae</taxon>
        <taxon>Corynebacterium</taxon>
    </lineage>
</organism>
<comment type="caution">
    <text evidence="2">The sequence shown here is derived from an EMBL/GenBank/DDBJ whole genome shotgun (WGS) entry which is preliminary data.</text>
</comment>
<dbReference type="RefSeq" id="WP_066512342.1">
    <property type="nucleotide sequence ID" value="NZ_JADPQA010000001.1"/>
</dbReference>
<keyword evidence="1" id="KW-0472">Membrane</keyword>
<dbReference type="EMBL" id="VHIR01000013">
    <property type="protein sequence ID" value="TQE43076.1"/>
    <property type="molecule type" value="Genomic_DNA"/>
</dbReference>
<gene>
    <name evidence="2" type="ORF">EJK80_09390</name>
</gene>
<evidence type="ECO:0000313" key="2">
    <source>
        <dbReference type="EMBL" id="TQE43076.1"/>
    </source>
</evidence>
<feature type="transmembrane region" description="Helical" evidence="1">
    <location>
        <begin position="56"/>
        <end position="76"/>
    </location>
</feature>
<proteinExistence type="predicted"/>
<dbReference type="STRING" id="1686286.GCA_900092335_00169"/>
<feature type="transmembrane region" description="Helical" evidence="1">
    <location>
        <begin position="429"/>
        <end position="452"/>
    </location>
</feature>
<feature type="transmembrane region" description="Helical" evidence="1">
    <location>
        <begin position="230"/>
        <end position="250"/>
    </location>
</feature>
<evidence type="ECO:0008006" key="4">
    <source>
        <dbReference type="Google" id="ProtNLM"/>
    </source>
</evidence>
<keyword evidence="1" id="KW-0812">Transmembrane</keyword>
<accession>A0A540R5V0</accession>
<evidence type="ECO:0000256" key="1">
    <source>
        <dbReference type="SAM" id="Phobius"/>
    </source>
</evidence>
<keyword evidence="1" id="KW-1133">Transmembrane helix</keyword>
<feature type="transmembrane region" description="Helical" evidence="1">
    <location>
        <begin position="262"/>
        <end position="285"/>
    </location>
</feature>
<dbReference type="Proteomes" id="UP000318080">
    <property type="component" value="Unassembled WGS sequence"/>
</dbReference>